<dbReference type="GO" id="GO:0008654">
    <property type="term" value="P:phospholipid biosynthetic process"/>
    <property type="evidence" value="ECO:0007669"/>
    <property type="project" value="UniProtKB-KW"/>
</dbReference>
<dbReference type="GO" id="GO:0005975">
    <property type="term" value="P:carbohydrate metabolic process"/>
    <property type="evidence" value="ECO:0007669"/>
    <property type="project" value="InterPro"/>
</dbReference>
<dbReference type="InterPro" id="IPR006168">
    <property type="entry name" value="G3P_DH_NAD-dep"/>
</dbReference>
<evidence type="ECO:0000259" key="13">
    <source>
        <dbReference type="Pfam" id="PF07479"/>
    </source>
</evidence>
<dbReference type="GO" id="GO:0046168">
    <property type="term" value="P:glycerol-3-phosphate catabolic process"/>
    <property type="evidence" value="ECO:0007669"/>
    <property type="project" value="InterPro"/>
</dbReference>
<keyword evidence="5" id="KW-0594">Phospholipid biosynthesis</keyword>
<dbReference type="InterPro" id="IPR006109">
    <property type="entry name" value="G3P_DH_NAD-dep_C"/>
</dbReference>
<evidence type="ECO:0000313" key="15">
    <source>
        <dbReference type="EMBL" id="KGN90529.1"/>
    </source>
</evidence>
<comment type="similarity">
    <text evidence="1 10">Belongs to the NAD-dependent glycerol-3-phosphate dehydrogenase family.</text>
</comment>
<dbReference type="AlphaFoldDB" id="A0A099WMX9"/>
<evidence type="ECO:0000256" key="3">
    <source>
        <dbReference type="ARBA" id="ARBA00023002"/>
    </source>
</evidence>
<feature type="binding site" evidence="9">
    <location>
        <position position="146"/>
    </location>
    <ligand>
        <name>NAD(+)</name>
        <dbReference type="ChEBI" id="CHEBI:57540"/>
    </ligand>
</feature>
<evidence type="ECO:0000313" key="17">
    <source>
        <dbReference type="Proteomes" id="UP000030146"/>
    </source>
</evidence>
<comment type="caution">
    <text evidence="14">The sequence shown here is derived from an EMBL/GenBank/DDBJ whole genome shotgun (WGS) entry which is preliminary data.</text>
</comment>
<evidence type="ECO:0000256" key="9">
    <source>
        <dbReference type="PIRSR" id="PIRSR000114-3"/>
    </source>
</evidence>
<dbReference type="PANTHER" id="PTHR11728">
    <property type="entry name" value="GLYCEROL-3-PHOSPHATE DEHYDROGENASE"/>
    <property type="match status" value="1"/>
</dbReference>
<dbReference type="Pfam" id="PF01210">
    <property type="entry name" value="NAD_Gly3P_dh_N"/>
    <property type="match status" value="1"/>
</dbReference>
<dbReference type="InterPro" id="IPR011128">
    <property type="entry name" value="G3P_DH_NAD-dep_N"/>
</dbReference>
<accession>A0A099WMX9</accession>
<gene>
    <name evidence="14" type="ORF">HR08_06205</name>
    <name evidence="15" type="ORF">HR15_03465</name>
</gene>
<dbReference type="RefSeq" id="WP_018965440.1">
    <property type="nucleotide sequence ID" value="NZ_CALUCC010000101.1"/>
</dbReference>
<evidence type="ECO:0000256" key="6">
    <source>
        <dbReference type="ARBA" id="ARBA00023264"/>
    </source>
</evidence>
<evidence type="ECO:0000313" key="14">
    <source>
        <dbReference type="EMBL" id="KGN85334.1"/>
    </source>
</evidence>
<dbReference type="Gene3D" id="3.40.50.720">
    <property type="entry name" value="NAD(P)-binding Rossmann-like Domain"/>
    <property type="match status" value="1"/>
</dbReference>
<dbReference type="InterPro" id="IPR036291">
    <property type="entry name" value="NAD(P)-bd_dom_sf"/>
</dbReference>
<protein>
    <recommendedName>
        <fullName evidence="11">Glycerol-3-phosphate dehydrogenase</fullName>
        <ecNumber evidence="11">1.1.1.94</ecNumber>
    </recommendedName>
</protein>
<evidence type="ECO:0000256" key="10">
    <source>
        <dbReference type="RuleBase" id="RU000437"/>
    </source>
</evidence>
<dbReference type="PRINTS" id="PR00077">
    <property type="entry name" value="GPDHDRGNASE"/>
</dbReference>
<dbReference type="PROSITE" id="PS00957">
    <property type="entry name" value="NAD_G3PDH"/>
    <property type="match status" value="1"/>
</dbReference>
<keyword evidence="4" id="KW-0443">Lipid metabolism</keyword>
<feature type="binding site" evidence="8">
    <location>
        <position position="112"/>
    </location>
    <ligand>
        <name>substrate</name>
    </ligand>
</feature>
<proteinExistence type="inferred from homology"/>
<dbReference type="PATRIC" id="fig|111105.18.peg.238"/>
<dbReference type="Proteomes" id="UP000030130">
    <property type="component" value="Unassembled WGS sequence"/>
</dbReference>
<dbReference type="SUPFAM" id="SSF51735">
    <property type="entry name" value="NAD(P)-binding Rossmann-fold domains"/>
    <property type="match status" value="1"/>
</dbReference>
<dbReference type="EMBL" id="JRAI01000057">
    <property type="protein sequence ID" value="KGN85334.1"/>
    <property type="molecule type" value="Genomic_DNA"/>
</dbReference>
<reference evidence="14 16" key="1">
    <citation type="submission" date="2014-08" db="EMBL/GenBank/DDBJ databases">
        <title>Porphyromonas gulae strain:COT-052_OH1451 Genome sequencing.</title>
        <authorList>
            <person name="Wallis C."/>
            <person name="Deusch O."/>
            <person name="O'Flynn C."/>
            <person name="Davis I."/>
            <person name="Jospin G."/>
            <person name="Darling A.E."/>
            <person name="Coil D.A."/>
            <person name="Alexiev A."/>
            <person name="Horsfall A."/>
            <person name="Kirkwood N."/>
            <person name="Harris S."/>
            <person name="Eisen J.A."/>
        </authorList>
    </citation>
    <scope>NUCLEOTIDE SEQUENCE [LARGE SCALE GENOMIC DNA]</scope>
    <source>
        <strain evidence="16">COT-052 OH1451</strain>
        <strain evidence="14">COT-052_OH1451</strain>
    </source>
</reference>
<dbReference type="eggNOG" id="COG0240">
    <property type="taxonomic scope" value="Bacteria"/>
</dbReference>
<evidence type="ECO:0000256" key="11">
    <source>
        <dbReference type="RuleBase" id="RU000439"/>
    </source>
</evidence>
<keyword evidence="3 10" id="KW-0560">Oxidoreductase</keyword>
<dbReference type="Gene3D" id="1.10.1040.10">
    <property type="entry name" value="N-(1-d-carboxylethyl)-l-norvaline Dehydrogenase, domain 2"/>
    <property type="match status" value="1"/>
</dbReference>
<evidence type="ECO:0000256" key="5">
    <source>
        <dbReference type="ARBA" id="ARBA00023209"/>
    </source>
</evidence>
<dbReference type="InterPro" id="IPR013328">
    <property type="entry name" value="6PGD_dom2"/>
</dbReference>
<dbReference type="PANTHER" id="PTHR11728:SF1">
    <property type="entry name" value="GLYCEROL-3-PHOSPHATE DEHYDROGENASE [NAD(+)] 2, CHLOROPLASTIC"/>
    <property type="match status" value="1"/>
</dbReference>
<dbReference type="EC" id="1.1.1.94" evidence="11"/>
<dbReference type="GO" id="GO:0047952">
    <property type="term" value="F:glycerol-3-phosphate dehydrogenase [NAD(P)+] activity"/>
    <property type="evidence" value="ECO:0007669"/>
    <property type="project" value="UniProtKB-EC"/>
</dbReference>
<dbReference type="InterPro" id="IPR008927">
    <property type="entry name" value="6-PGluconate_DH-like_C_sf"/>
</dbReference>
<feature type="domain" description="Glycerol-3-phosphate dehydrogenase NAD-dependent C-terminal" evidence="13">
    <location>
        <begin position="186"/>
        <end position="326"/>
    </location>
</feature>
<organism evidence="14 16">
    <name type="scientific">Porphyromonas gulae</name>
    <dbReference type="NCBI Taxonomy" id="111105"/>
    <lineage>
        <taxon>Bacteria</taxon>
        <taxon>Pseudomonadati</taxon>
        <taxon>Bacteroidota</taxon>
        <taxon>Bacteroidia</taxon>
        <taxon>Bacteroidales</taxon>
        <taxon>Porphyromonadaceae</taxon>
        <taxon>Porphyromonas</taxon>
    </lineage>
</organism>
<feature type="binding site" evidence="9">
    <location>
        <position position="89"/>
    </location>
    <ligand>
        <name>NAD(+)</name>
        <dbReference type="ChEBI" id="CHEBI:57540"/>
    </ligand>
</feature>
<reference evidence="15 17" key="2">
    <citation type="submission" date="2014-08" db="EMBL/GenBank/DDBJ databases">
        <title>Porphyromonas gulae strain:COT-052_OH3439 Genome sequencing.</title>
        <authorList>
            <person name="Wallis C."/>
            <person name="Deusch O."/>
            <person name="O'Flynn C."/>
            <person name="Davis I."/>
            <person name="Jospin G."/>
            <person name="Darling A.E."/>
            <person name="Coil D.A."/>
            <person name="Alexiev A."/>
            <person name="Horsfall A."/>
            <person name="Kirkwood N."/>
            <person name="Harris S."/>
            <person name="Eisen J.A."/>
        </authorList>
    </citation>
    <scope>NUCLEOTIDE SEQUENCE [LARGE SCALE GENOMIC DNA]</scope>
    <source>
        <strain evidence="17">COT-052 OH3439</strain>
        <strain evidence="15">COT-052_OH3439</strain>
    </source>
</reference>
<evidence type="ECO:0000256" key="4">
    <source>
        <dbReference type="ARBA" id="ARBA00023098"/>
    </source>
</evidence>
<dbReference type="Proteomes" id="UP000030146">
    <property type="component" value="Unassembled WGS sequence"/>
</dbReference>
<dbReference type="SUPFAM" id="SSF48179">
    <property type="entry name" value="6-phosphogluconate dehydrogenase C-terminal domain-like"/>
    <property type="match status" value="1"/>
</dbReference>
<feature type="binding site" evidence="8">
    <location>
        <begin position="261"/>
        <end position="262"/>
    </location>
    <ligand>
        <name>substrate</name>
    </ligand>
</feature>
<dbReference type="GO" id="GO:0051287">
    <property type="term" value="F:NAD binding"/>
    <property type="evidence" value="ECO:0007669"/>
    <property type="project" value="InterPro"/>
</dbReference>
<feature type="active site" description="Proton acceptor" evidence="7">
    <location>
        <position position="197"/>
    </location>
</feature>
<name>A0A099WMX9_9PORP</name>
<dbReference type="OrthoDB" id="9812273at2"/>
<dbReference type="NCBIfam" id="NF000940">
    <property type="entry name" value="PRK00094.1-2"/>
    <property type="match status" value="1"/>
</dbReference>
<dbReference type="STRING" id="111105.HR09_10705"/>
<keyword evidence="6" id="KW-1208">Phospholipid metabolism</keyword>
<evidence type="ECO:0000256" key="2">
    <source>
        <dbReference type="ARBA" id="ARBA00022516"/>
    </source>
</evidence>
<keyword evidence="2" id="KW-0444">Lipid biosynthesis</keyword>
<dbReference type="NCBIfam" id="NF000942">
    <property type="entry name" value="PRK00094.1-4"/>
    <property type="match status" value="1"/>
</dbReference>
<evidence type="ECO:0000259" key="12">
    <source>
        <dbReference type="Pfam" id="PF01210"/>
    </source>
</evidence>
<keyword evidence="17" id="KW-1185">Reference proteome</keyword>
<evidence type="ECO:0000313" key="16">
    <source>
        <dbReference type="Proteomes" id="UP000030130"/>
    </source>
</evidence>
<comment type="catalytic activity">
    <reaction evidence="11">
        <text>sn-glycerol 3-phosphate + NADP(+) = dihydroxyacetone phosphate + NADPH + H(+)</text>
        <dbReference type="Rhea" id="RHEA:11096"/>
        <dbReference type="ChEBI" id="CHEBI:15378"/>
        <dbReference type="ChEBI" id="CHEBI:57597"/>
        <dbReference type="ChEBI" id="CHEBI:57642"/>
        <dbReference type="ChEBI" id="CHEBI:57783"/>
        <dbReference type="ChEBI" id="CHEBI:58349"/>
        <dbReference type="EC" id="1.1.1.94"/>
    </reaction>
</comment>
<dbReference type="GO" id="GO:0005829">
    <property type="term" value="C:cytosol"/>
    <property type="evidence" value="ECO:0007669"/>
    <property type="project" value="TreeGrafter"/>
</dbReference>
<sequence length="334" mass="37289">MGGIGRIGILGSGSWATALAKIILTSQPSINWFMRREEQAQGIKRTGRNPNYLRDAVFDPRKISFFTDSDLNSFFRASDVVVLVTPSPFIKSYLKRVRSSSMRDKLIINAIKGIVPDENVLVSEYLHDFCDVPNELIGVVSGPCHAEEVARERRSYLTVGCFDINKAKAMANVLRNDYVSCTTSQDVVGIEYASVLKNVYAIAAGICNGLQYGDNFQSVLMSNAIAEMNSFVNTVHLLEREITDSVYLGDLLVTAYSNYSRNRTFGNMIGKGYSVKSAQMEMEMIAEGYYGAKCVREVNKRYQVNMPIMDTVYEVLYEKRDAAEAITALTAHFK</sequence>
<evidence type="ECO:0000256" key="1">
    <source>
        <dbReference type="ARBA" id="ARBA00011009"/>
    </source>
</evidence>
<dbReference type="GeneID" id="57240516"/>
<evidence type="ECO:0000256" key="7">
    <source>
        <dbReference type="PIRSR" id="PIRSR000114-1"/>
    </source>
</evidence>
<dbReference type="EMBL" id="JRAK01000054">
    <property type="protein sequence ID" value="KGN90529.1"/>
    <property type="molecule type" value="Genomic_DNA"/>
</dbReference>
<evidence type="ECO:0000256" key="8">
    <source>
        <dbReference type="PIRSR" id="PIRSR000114-2"/>
    </source>
</evidence>
<feature type="domain" description="Glycerol-3-phosphate dehydrogenase NAD-dependent N-terminal" evidence="12">
    <location>
        <begin position="7"/>
        <end position="164"/>
    </location>
</feature>
<dbReference type="Pfam" id="PF07479">
    <property type="entry name" value="NAD_Gly3P_dh_C"/>
    <property type="match status" value="1"/>
</dbReference>
<feature type="binding site" evidence="9">
    <location>
        <position position="261"/>
    </location>
    <ligand>
        <name>NAD(+)</name>
        <dbReference type="ChEBI" id="CHEBI:57540"/>
    </ligand>
</feature>
<dbReference type="PIRSF" id="PIRSF000114">
    <property type="entry name" value="Glycerol-3-P_dh"/>
    <property type="match status" value="1"/>
</dbReference>
<keyword evidence="9 10" id="KW-0520">NAD</keyword>